<dbReference type="GeneID" id="105046019"/>
<gene>
    <name evidence="9" type="primary">LOC105046019</name>
</gene>
<reference evidence="9" key="1">
    <citation type="submission" date="2025-08" db="UniProtKB">
        <authorList>
            <consortium name="RefSeq"/>
        </authorList>
    </citation>
    <scope>IDENTIFICATION</scope>
</reference>
<dbReference type="InterPro" id="IPR015300">
    <property type="entry name" value="DNA-bd_pseudobarrel_sf"/>
</dbReference>
<dbReference type="GO" id="GO:0005634">
    <property type="term" value="C:nucleus"/>
    <property type="evidence" value="ECO:0007669"/>
    <property type="project" value="UniProtKB-SubCell"/>
</dbReference>
<organism evidence="8 9">
    <name type="scientific">Elaeis guineensis var. tenera</name>
    <name type="common">Oil palm</name>
    <dbReference type="NCBI Taxonomy" id="51953"/>
    <lineage>
        <taxon>Eukaryota</taxon>
        <taxon>Viridiplantae</taxon>
        <taxon>Streptophyta</taxon>
        <taxon>Embryophyta</taxon>
        <taxon>Tracheophyta</taxon>
        <taxon>Spermatophyta</taxon>
        <taxon>Magnoliopsida</taxon>
        <taxon>Liliopsida</taxon>
        <taxon>Arecaceae</taxon>
        <taxon>Arecoideae</taxon>
        <taxon>Cocoseae</taxon>
        <taxon>Elaeidinae</taxon>
        <taxon>Elaeis</taxon>
    </lineage>
</organism>
<dbReference type="AlphaFoldDB" id="A0A6I9RAX0"/>
<evidence type="ECO:0000256" key="5">
    <source>
        <dbReference type="ARBA" id="ARBA00023242"/>
    </source>
</evidence>
<dbReference type="InterPro" id="IPR003340">
    <property type="entry name" value="B3_DNA-bd"/>
</dbReference>
<evidence type="ECO:0000256" key="2">
    <source>
        <dbReference type="ARBA" id="ARBA00023015"/>
    </source>
</evidence>
<dbReference type="CDD" id="cd10017">
    <property type="entry name" value="B3_DNA"/>
    <property type="match status" value="1"/>
</dbReference>
<keyword evidence="5" id="KW-0539">Nucleus</keyword>
<evidence type="ECO:0000313" key="9">
    <source>
        <dbReference type="RefSeq" id="XP_010922799.1"/>
    </source>
</evidence>
<sequence>MADDKNSYEEIRRQRIQENLKHLEDLGISKISQCLLEVAKCEYKLLNCHASPKPKKNLEMTELRRSSRARNPVPSYRDEVGDIDLRSYRKRYSRSDQNGRVYTGRVVSYEEQIRAVQRAEKLQSDLNSNHPSFVKSMLRSHVSSCFWLGLPSKFCKENLPSHEMIMVLEDENGLEYDAIYIGNRTGLSGGWRAFAMDHKLEDGDALVFELVRPERFKVYIIKAIESQDSDDRIADAESKGTNVSTKTEESIEDSTVSQKPVSNNGSFRRAERARKRRPG</sequence>
<feature type="region of interest" description="Disordered" evidence="6">
    <location>
        <begin position="231"/>
        <end position="279"/>
    </location>
</feature>
<dbReference type="RefSeq" id="XP_010922799.1">
    <property type="nucleotide sequence ID" value="XM_010924497.2"/>
</dbReference>
<evidence type="ECO:0000256" key="1">
    <source>
        <dbReference type="ARBA" id="ARBA00004123"/>
    </source>
</evidence>
<dbReference type="SMART" id="SM01019">
    <property type="entry name" value="B3"/>
    <property type="match status" value="1"/>
</dbReference>
<dbReference type="Proteomes" id="UP000504607">
    <property type="component" value="Chromosome 5"/>
</dbReference>
<evidence type="ECO:0000259" key="7">
    <source>
        <dbReference type="PROSITE" id="PS50863"/>
    </source>
</evidence>
<dbReference type="Gene3D" id="2.40.330.10">
    <property type="entry name" value="DNA-binding pseudobarrel domain"/>
    <property type="match status" value="1"/>
</dbReference>
<dbReference type="GO" id="GO:0003677">
    <property type="term" value="F:DNA binding"/>
    <property type="evidence" value="ECO:0007669"/>
    <property type="project" value="UniProtKB-KW"/>
</dbReference>
<dbReference type="InterPro" id="IPR044837">
    <property type="entry name" value="REM16-like"/>
</dbReference>
<evidence type="ECO:0000256" key="6">
    <source>
        <dbReference type="SAM" id="MobiDB-lite"/>
    </source>
</evidence>
<dbReference type="SUPFAM" id="SSF101936">
    <property type="entry name" value="DNA-binding pseudobarrel domain"/>
    <property type="match status" value="1"/>
</dbReference>
<name>A0A6I9RAX0_ELAGV</name>
<keyword evidence="3" id="KW-0238">DNA-binding</keyword>
<keyword evidence="8" id="KW-1185">Reference proteome</keyword>
<dbReference type="PANTHER" id="PTHR31391:SF3">
    <property type="entry name" value="B3 DOMAIN-CONTAINING PROTEIN OS05G0481400"/>
    <property type="match status" value="1"/>
</dbReference>
<evidence type="ECO:0000256" key="3">
    <source>
        <dbReference type="ARBA" id="ARBA00023125"/>
    </source>
</evidence>
<dbReference type="PANTHER" id="PTHR31391">
    <property type="entry name" value="B3 DOMAIN-CONTAINING PROTEIN OS11G0197600-RELATED"/>
    <property type="match status" value="1"/>
</dbReference>
<keyword evidence="2" id="KW-0805">Transcription regulation</keyword>
<evidence type="ECO:0000256" key="4">
    <source>
        <dbReference type="ARBA" id="ARBA00023163"/>
    </source>
</evidence>
<dbReference type="InParanoid" id="A0A6I9RAX0"/>
<feature type="domain" description="TF-B3" evidence="7">
    <location>
        <begin position="133"/>
        <end position="224"/>
    </location>
</feature>
<protein>
    <submittedName>
        <fullName evidence="9">B3 domain-containing protein Os05g0481400 isoform X1</fullName>
    </submittedName>
</protein>
<evidence type="ECO:0000313" key="8">
    <source>
        <dbReference type="Proteomes" id="UP000504607"/>
    </source>
</evidence>
<accession>A0A6I9RAX0</accession>
<comment type="subcellular location">
    <subcellularLocation>
        <location evidence="1">Nucleus</location>
    </subcellularLocation>
</comment>
<dbReference type="PROSITE" id="PS50863">
    <property type="entry name" value="B3"/>
    <property type="match status" value="1"/>
</dbReference>
<dbReference type="Pfam" id="PF02362">
    <property type="entry name" value="B3"/>
    <property type="match status" value="1"/>
</dbReference>
<dbReference type="KEGG" id="egu:105046019"/>
<proteinExistence type="predicted"/>
<dbReference type="OrthoDB" id="1909330at2759"/>
<dbReference type="FunCoup" id="A0A6I9RAX0">
    <property type="interactions" value="60"/>
</dbReference>
<keyword evidence="4" id="KW-0804">Transcription</keyword>
<feature type="compositionally biased region" description="Polar residues" evidence="6">
    <location>
        <begin position="253"/>
        <end position="266"/>
    </location>
</feature>